<accession>A0A5S4YD07</accession>
<evidence type="ECO:0000313" key="2">
    <source>
        <dbReference type="Proteomes" id="UP000324797"/>
    </source>
</evidence>
<reference evidence="1 2" key="1">
    <citation type="submission" date="2019-08" db="EMBL/GenBank/DDBJ databases">
        <title>Bradyrhizobium hipponensis sp. nov., a rhizobium isolated from a Lupinus angustifolius root nodule in Tunisia.</title>
        <authorList>
            <person name="Off K."/>
            <person name="Rejili M."/>
            <person name="Mars M."/>
            <person name="Brachmann A."/>
            <person name="Marin M."/>
        </authorList>
    </citation>
    <scope>NUCLEOTIDE SEQUENCE [LARGE SCALE GENOMIC DNA]</scope>
    <source>
        <strain evidence="2">aSej3</strain>
    </source>
</reference>
<dbReference type="Proteomes" id="UP000324797">
    <property type="component" value="Unassembled WGS sequence"/>
</dbReference>
<proteinExistence type="predicted"/>
<keyword evidence="2" id="KW-1185">Reference proteome</keyword>
<protein>
    <submittedName>
        <fullName evidence="1">Uncharacterized protein</fullName>
    </submittedName>
</protein>
<sequence>MTIELQECKSIVEQFKSQHRLLMMRHDIHGIQINVEGDPVLEIVVDGSAEESLVASAQRVPDTFEYAHEGQTKSIPTVISRKAVPRAHSSSPARKVVPETGIGVRGGDEAWGSGLNGHGTVGWSFYLDGVPVCLSNWHVFCANGNQTPLGTPIFLKGVSKATLYMFQSLEASGNSFDLALGRYNDPADALAEMRACEDGSTRPYPMALTPYLKGGDGATYFKVGARPPTCRSGTLRAAGTRKIKYDDGERWFDWQLIFSKMSDAIPVR</sequence>
<organism evidence="1 2">
    <name type="scientific">Bradyrhizobium hipponense</name>
    <dbReference type="NCBI Taxonomy" id="2605638"/>
    <lineage>
        <taxon>Bacteria</taxon>
        <taxon>Pseudomonadati</taxon>
        <taxon>Pseudomonadota</taxon>
        <taxon>Alphaproteobacteria</taxon>
        <taxon>Hyphomicrobiales</taxon>
        <taxon>Nitrobacteraceae</taxon>
        <taxon>Bradyrhizobium</taxon>
    </lineage>
</organism>
<evidence type="ECO:0000313" key="1">
    <source>
        <dbReference type="EMBL" id="TYO61377.1"/>
    </source>
</evidence>
<name>A0A5S4YD07_9BRAD</name>
<comment type="caution">
    <text evidence="1">The sequence shown here is derived from an EMBL/GenBank/DDBJ whole genome shotgun (WGS) entry which is preliminary data.</text>
</comment>
<dbReference type="EMBL" id="VSTH01000184">
    <property type="protein sequence ID" value="TYO61377.1"/>
    <property type="molecule type" value="Genomic_DNA"/>
</dbReference>
<dbReference type="AlphaFoldDB" id="A0A5S4YD07"/>
<dbReference type="RefSeq" id="WP_148745103.1">
    <property type="nucleotide sequence ID" value="NZ_VSTH01000184.1"/>
</dbReference>
<gene>
    <name evidence="1" type="ORF">FXV83_38340</name>
</gene>